<reference evidence="3 4" key="1">
    <citation type="submission" date="2016-11" db="EMBL/GenBank/DDBJ databases">
        <authorList>
            <person name="Jaros S."/>
            <person name="Januszkiewicz K."/>
            <person name="Wedrychowicz H."/>
        </authorList>
    </citation>
    <scope>NUCLEOTIDE SEQUENCE [LARGE SCALE GENOMIC DNA]</scope>
    <source>
        <strain evidence="3 4">DSM 27063</strain>
    </source>
</reference>
<evidence type="ECO:0000256" key="2">
    <source>
        <dbReference type="SAM" id="SignalP"/>
    </source>
</evidence>
<keyword evidence="4" id="KW-1185">Reference proteome</keyword>
<feature type="region of interest" description="Disordered" evidence="1">
    <location>
        <begin position="124"/>
        <end position="147"/>
    </location>
</feature>
<feature type="compositionally biased region" description="Low complexity" evidence="1">
    <location>
        <begin position="138"/>
        <end position="147"/>
    </location>
</feature>
<feature type="chain" id="PRO_5012612896" description="Lipoprotein" evidence="2">
    <location>
        <begin position="22"/>
        <end position="214"/>
    </location>
</feature>
<feature type="signal peptide" evidence="2">
    <location>
        <begin position="1"/>
        <end position="21"/>
    </location>
</feature>
<dbReference type="OrthoDB" id="9836551at2"/>
<sequence length="214" mass="24960">MKYFLYLFAVIVLLSACSNINQIITVDDDFKNEKSIRLIQELEGYSDEKRGGLREVDYIVNLKTLYLKPDGQQGKVTAGLILKTKARPEELDSLIFIEADGEKFQFISREYAVRHFVNRSVSTTTLAQKKKDNDNEKTSTSTKTTTTDHPLQIMKHTIEIPRDMWKQLSQSEQVKFRFYIEDEGVTTRFTSRDRKKFAELFKIILEFEKSQHNS</sequence>
<evidence type="ECO:0000313" key="3">
    <source>
        <dbReference type="EMBL" id="SHJ66199.1"/>
    </source>
</evidence>
<gene>
    <name evidence="3" type="ORF">SAMN05444280_12569</name>
</gene>
<dbReference type="RefSeq" id="WP_073171341.1">
    <property type="nucleotide sequence ID" value="NZ_FQZE01000025.1"/>
</dbReference>
<accession>A0A1M6L562</accession>
<dbReference type="Proteomes" id="UP000184050">
    <property type="component" value="Unassembled WGS sequence"/>
</dbReference>
<name>A0A1M6L562_9BACT</name>
<evidence type="ECO:0000313" key="4">
    <source>
        <dbReference type="Proteomes" id="UP000184050"/>
    </source>
</evidence>
<evidence type="ECO:0000256" key="1">
    <source>
        <dbReference type="SAM" id="MobiDB-lite"/>
    </source>
</evidence>
<proteinExistence type="predicted"/>
<dbReference type="PROSITE" id="PS51257">
    <property type="entry name" value="PROKAR_LIPOPROTEIN"/>
    <property type="match status" value="1"/>
</dbReference>
<evidence type="ECO:0008006" key="5">
    <source>
        <dbReference type="Google" id="ProtNLM"/>
    </source>
</evidence>
<protein>
    <recommendedName>
        <fullName evidence="5">Lipoprotein</fullName>
    </recommendedName>
</protein>
<keyword evidence="2" id="KW-0732">Signal</keyword>
<organism evidence="3 4">
    <name type="scientific">Tangfeifania diversioriginum</name>
    <dbReference type="NCBI Taxonomy" id="1168035"/>
    <lineage>
        <taxon>Bacteria</taxon>
        <taxon>Pseudomonadati</taxon>
        <taxon>Bacteroidota</taxon>
        <taxon>Bacteroidia</taxon>
        <taxon>Marinilabiliales</taxon>
        <taxon>Prolixibacteraceae</taxon>
        <taxon>Tangfeifania</taxon>
    </lineage>
</organism>
<dbReference type="EMBL" id="FQZE01000025">
    <property type="protein sequence ID" value="SHJ66199.1"/>
    <property type="molecule type" value="Genomic_DNA"/>
</dbReference>
<dbReference type="AlphaFoldDB" id="A0A1M6L562"/>